<dbReference type="RefSeq" id="XP_047741188.1">
    <property type="nucleotide sequence ID" value="XM_047885232.1"/>
</dbReference>
<dbReference type="OrthoDB" id="240546at2759"/>
<feature type="compositionally biased region" description="Polar residues" evidence="2">
    <location>
        <begin position="171"/>
        <end position="182"/>
    </location>
</feature>
<dbReference type="GeneID" id="108671864"/>
<feature type="region of interest" description="Disordered" evidence="2">
    <location>
        <begin position="103"/>
        <end position="192"/>
    </location>
</feature>
<feature type="compositionally biased region" description="Low complexity" evidence="2">
    <location>
        <begin position="112"/>
        <end position="121"/>
    </location>
</feature>
<comment type="similarity">
    <text evidence="1">Belongs to the CCZ1 family.</text>
</comment>
<dbReference type="GO" id="GO:0016192">
    <property type="term" value="P:vesicle-mediated transport"/>
    <property type="evidence" value="ECO:0007669"/>
    <property type="project" value="InterPro"/>
</dbReference>
<evidence type="ECO:0000313" key="5">
    <source>
        <dbReference type="Proteomes" id="UP000694843"/>
    </source>
</evidence>
<gene>
    <name evidence="6" type="primary">LOC108671864</name>
</gene>
<dbReference type="GO" id="GO:0035658">
    <property type="term" value="C:Mon1-Ccz1 complex"/>
    <property type="evidence" value="ECO:0007669"/>
    <property type="project" value="InterPro"/>
</dbReference>
<accession>A0A979FX43</accession>
<dbReference type="InterPro" id="IPR043987">
    <property type="entry name" value="CCZ1/INTU/HSP4_longin_1"/>
</dbReference>
<dbReference type="Pfam" id="PF19031">
    <property type="entry name" value="Intu_longin_1"/>
    <property type="match status" value="1"/>
</dbReference>
<keyword evidence="5" id="KW-1185">Reference proteome</keyword>
<feature type="compositionally biased region" description="Low complexity" evidence="2">
    <location>
        <begin position="183"/>
        <end position="192"/>
    </location>
</feature>
<feature type="domain" description="CCZ1/INTU/HSP4 first Longin" evidence="3">
    <location>
        <begin position="11"/>
        <end position="97"/>
    </location>
</feature>
<feature type="compositionally biased region" description="Low complexity" evidence="2">
    <location>
        <begin position="161"/>
        <end position="170"/>
    </location>
</feature>
<dbReference type="AlphaFoldDB" id="A0A979FX43"/>
<proteinExistence type="inferred from homology"/>
<reference evidence="6" key="1">
    <citation type="submission" date="2025-08" db="UniProtKB">
        <authorList>
            <consortium name="RefSeq"/>
        </authorList>
    </citation>
    <scope>IDENTIFICATION</scope>
    <source>
        <tissue evidence="6">Whole organism</tissue>
    </source>
</reference>
<dbReference type="PANTHER" id="PTHR13056:SF0">
    <property type="entry name" value="VACUOLAR FUSION PROTEIN CCZ1 HOMOLOG-RELATED"/>
    <property type="match status" value="1"/>
</dbReference>
<dbReference type="InterPro" id="IPR043989">
    <property type="entry name" value="CCZ1/INTU/HSP4_longin_3"/>
</dbReference>
<name>A0A979FX43_HYAAZ</name>
<organism evidence="5 6">
    <name type="scientific">Hyalella azteca</name>
    <name type="common">Amphipod</name>
    <dbReference type="NCBI Taxonomy" id="294128"/>
    <lineage>
        <taxon>Eukaryota</taxon>
        <taxon>Metazoa</taxon>
        <taxon>Ecdysozoa</taxon>
        <taxon>Arthropoda</taxon>
        <taxon>Crustacea</taxon>
        <taxon>Multicrustacea</taxon>
        <taxon>Malacostraca</taxon>
        <taxon>Eumalacostraca</taxon>
        <taxon>Peracarida</taxon>
        <taxon>Amphipoda</taxon>
        <taxon>Senticaudata</taxon>
        <taxon>Talitrida</taxon>
        <taxon>Talitroidea</taxon>
        <taxon>Hyalellidae</taxon>
        <taxon>Hyalella</taxon>
    </lineage>
</organism>
<dbReference type="KEGG" id="hazt:108671864"/>
<protein>
    <submittedName>
        <fullName evidence="6">Vacuolar fusion protein CCZ1 homolog</fullName>
    </submittedName>
</protein>
<evidence type="ECO:0000313" key="6">
    <source>
        <dbReference type="RefSeq" id="XP_047741188.1"/>
    </source>
</evidence>
<dbReference type="PANTHER" id="PTHR13056">
    <property type="entry name" value="VACUOLAR FUSION PROTEIN CCZ1 HOMOLOG-RELATED"/>
    <property type="match status" value="1"/>
</dbReference>
<evidence type="ECO:0000256" key="2">
    <source>
        <dbReference type="SAM" id="MobiDB-lite"/>
    </source>
</evidence>
<feature type="domain" description="CCZ1/INTU/HPS4 third Longin" evidence="4">
    <location>
        <begin position="539"/>
        <end position="664"/>
    </location>
</feature>
<sequence>MSEYYSKPKLISFYIFDSRNGQKEGEEHEKMLFYSPPEERLNSKVRNIGLSEAFTRFTSMFNKSSDCETVHSQKHLTAMLQPEPFIWMVLKVSLAHSCHKVAPSPMKKCRGSKSSTQSSPKPSHRSKPLVIGETLSSERDAATGSLSINNQDSRDLRHIQSSSSSLLTTTNGQEYASGSPRNNSADLASVASSVSNASSEDALVNHKTSNNIVVDAESQEGFIHSQDNVGIESSTSSSIINDSKVFSNENDVEDRIIANKQDCDSQDSSKDNLCSNLPSQPGNCAPPSISSTCSNPDCASTAHYISSSLQPSVLKSHLQAAYSAFTFLHHSFNKVLEEQGLVELRNVLKDFYDKYLSEVEMSHGDMSSVWRGLSYLPLRQGVLLRVRCCLASLCSAIPAVRAAAFLYSGSVAWCDFDLESLRRLLHYLHYTGILEQVKLSASSQEPGYSNRFIGGVGHSVRAYVGEDGRAGVAGRRRECRLLLYSCAGAIVPIVFAAEERLLPSLYEKLARTLDSRVTQLVAEIASSRPPNPSGGSDHLSYVYHNAMNLAVKSTLRVERPPDHPMTGRVERHCGGGVMETGAFGLGGSVVLVSAPAGAAAIPWKVMLTIVDMQADMIKYGHQESVLKTVDDHWVVGRTGNGRQLFVTLVNTNSNLVEITDEVQRVTQLHFGDVFMLE</sequence>
<dbReference type="Pfam" id="PF19033">
    <property type="entry name" value="Intu_longin_3"/>
    <property type="match status" value="1"/>
</dbReference>
<dbReference type="CTD" id="51622"/>
<evidence type="ECO:0000259" key="3">
    <source>
        <dbReference type="Pfam" id="PF19031"/>
    </source>
</evidence>
<evidence type="ECO:0000256" key="1">
    <source>
        <dbReference type="ARBA" id="ARBA00005352"/>
    </source>
</evidence>
<evidence type="ECO:0000259" key="4">
    <source>
        <dbReference type="Pfam" id="PF19033"/>
    </source>
</evidence>
<dbReference type="Proteomes" id="UP000694843">
    <property type="component" value="Unplaced"/>
</dbReference>
<dbReference type="InterPro" id="IPR013176">
    <property type="entry name" value="Ccz1"/>
</dbReference>